<dbReference type="SUPFAM" id="SSF46458">
    <property type="entry name" value="Globin-like"/>
    <property type="match status" value="1"/>
</dbReference>
<name>A0A212LIG4_9HYPH</name>
<gene>
    <name evidence="8" type="ORF">KL86PLE_41139</name>
</gene>
<dbReference type="PROSITE" id="PS50192">
    <property type="entry name" value="T_SNARE"/>
    <property type="match status" value="1"/>
</dbReference>
<dbReference type="SMART" id="SM00283">
    <property type="entry name" value="MA"/>
    <property type="match status" value="1"/>
</dbReference>
<accession>A0A212LIG4</accession>
<dbReference type="InterPro" id="IPR009050">
    <property type="entry name" value="Globin-like_sf"/>
</dbReference>
<dbReference type="GO" id="GO:0005886">
    <property type="term" value="C:plasma membrane"/>
    <property type="evidence" value="ECO:0007669"/>
    <property type="project" value="UniProtKB-SubCell"/>
</dbReference>
<feature type="domain" description="Methyl-accepting transducer" evidence="6">
    <location>
        <begin position="197"/>
        <end position="423"/>
    </location>
</feature>
<dbReference type="GO" id="GO:0020037">
    <property type="term" value="F:heme binding"/>
    <property type="evidence" value="ECO:0007669"/>
    <property type="project" value="InterPro"/>
</dbReference>
<dbReference type="EMBL" id="FMJD01000008">
    <property type="protein sequence ID" value="SCM77334.1"/>
    <property type="molecule type" value="Genomic_DNA"/>
</dbReference>
<evidence type="ECO:0000256" key="5">
    <source>
        <dbReference type="PROSITE-ProRule" id="PRU00284"/>
    </source>
</evidence>
<dbReference type="InterPro" id="IPR004089">
    <property type="entry name" value="MCPsignal_dom"/>
</dbReference>
<evidence type="ECO:0000259" key="6">
    <source>
        <dbReference type="PROSITE" id="PS50111"/>
    </source>
</evidence>
<dbReference type="Gene3D" id="1.10.490.10">
    <property type="entry name" value="Globins"/>
    <property type="match status" value="1"/>
</dbReference>
<dbReference type="Gene3D" id="1.10.287.950">
    <property type="entry name" value="Methyl-accepting chemotaxis protein"/>
    <property type="match status" value="1"/>
</dbReference>
<dbReference type="PANTHER" id="PTHR32089">
    <property type="entry name" value="METHYL-ACCEPTING CHEMOTAXIS PROTEIN MCPB"/>
    <property type="match status" value="1"/>
</dbReference>
<organism evidence="8">
    <name type="scientific">uncultured Pleomorphomonas sp</name>
    <dbReference type="NCBI Taxonomy" id="442121"/>
    <lineage>
        <taxon>Bacteria</taxon>
        <taxon>Pseudomonadati</taxon>
        <taxon>Pseudomonadota</taxon>
        <taxon>Alphaproteobacteria</taxon>
        <taxon>Hyphomicrobiales</taxon>
        <taxon>Pleomorphomonadaceae</taxon>
        <taxon>Pleomorphomonas</taxon>
        <taxon>environmental samples</taxon>
    </lineage>
</organism>
<evidence type="ECO:0000256" key="3">
    <source>
        <dbReference type="ARBA" id="ARBA00023224"/>
    </source>
</evidence>
<keyword evidence="3 5" id="KW-0807">Transducer</keyword>
<dbReference type="InterPro" id="IPR039379">
    <property type="entry name" value="Protoglobin_sensor_dom"/>
</dbReference>
<proteinExistence type="inferred from homology"/>
<evidence type="ECO:0000256" key="1">
    <source>
        <dbReference type="ARBA" id="ARBA00004429"/>
    </source>
</evidence>
<reference evidence="8" key="1">
    <citation type="submission" date="2016-08" db="EMBL/GenBank/DDBJ databases">
        <authorList>
            <person name="Seilhamer J.J."/>
        </authorList>
    </citation>
    <scope>NUCLEOTIDE SEQUENCE</scope>
    <source>
        <strain evidence="8">86</strain>
    </source>
</reference>
<keyword evidence="2" id="KW-0997">Cell inner membrane</keyword>
<comment type="subcellular location">
    <subcellularLocation>
        <location evidence="1">Cell inner membrane</location>
        <topology evidence="1">Multi-pass membrane protein</topology>
    </subcellularLocation>
</comment>
<dbReference type="SUPFAM" id="SSF58104">
    <property type="entry name" value="Methyl-accepting chemotaxis protein (MCP) signaling domain"/>
    <property type="match status" value="1"/>
</dbReference>
<dbReference type="PROSITE" id="PS50111">
    <property type="entry name" value="CHEMOTAXIS_TRANSDUC_2"/>
    <property type="match status" value="1"/>
</dbReference>
<dbReference type="AlphaFoldDB" id="A0A212LIG4"/>
<evidence type="ECO:0000256" key="4">
    <source>
        <dbReference type="ARBA" id="ARBA00029447"/>
    </source>
</evidence>
<keyword evidence="2" id="KW-1003">Cell membrane</keyword>
<feature type="domain" description="T-SNARE coiled-coil homology" evidence="7">
    <location>
        <begin position="349"/>
        <end position="411"/>
    </location>
</feature>
<dbReference type="Pfam" id="PF00015">
    <property type="entry name" value="MCPsignal"/>
    <property type="match status" value="1"/>
</dbReference>
<dbReference type="GO" id="GO:0007165">
    <property type="term" value="P:signal transduction"/>
    <property type="evidence" value="ECO:0007669"/>
    <property type="project" value="UniProtKB-KW"/>
</dbReference>
<keyword evidence="2" id="KW-0472">Membrane</keyword>
<dbReference type="CDD" id="cd01068">
    <property type="entry name" value="globin_sensor"/>
    <property type="match status" value="1"/>
</dbReference>
<comment type="similarity">
    <text evidence="4">Belongs to the methyl-accepting chemotaxis (MCP) protein family.</text>
</comment>
<dbReference type="GO" id="GO:0019825">
    <property type="term" value="F:oxygen binding"/>
    <property type="evidence" value="ECO:0007669"/>
    <property type="project" value="InterPro"/>
</dbReference>
<dbReference type="Pfam" id="PF11563">
    <property type="entry name" value="Protoglobin"/>
    <property type="match status" value="1"/>
</dbReference>
<sequence>MSAPSTLAPDMRQRLGFHAIDDTVAATLREHRSYISGILAEGIEAFYRHIAEFPETKRFFRSPEHMAHAKAAQLKHWERVLDGRFDEAYFQSVSKIGETHYRIGLSPTWYIGGYDFLLATLIGRINKDYSGGLFKGGREETRLKLLQALSKAVMVDMDFAISVYIDAERAARHSLIDRVTQEFESSVGAIADKVLASAKDMAALTSDLDQATDSAAERAKSVTRGAETASANVATVAAATEELTGSIAEITRQVEESSRVAAEAAADAVRTSTQIKELSEAAKKIGDVVDLIDNIASQTNLLALNATIEAARAGEAGKGFAVVAAEVKQLADQTAKATSTIADQINGIQSSTEQSVAAINAISSVIARLSEISNVIAASVEEQGTATLDISRNLNQASSSTAEVTEHIDGVSQANAAAVAASERMKSGATELDETCACLRSEIKGFLAKVRAA</sequence>
<dbReference type="InterPro" id="IPR000727">
    <property type="entry name" value="T_SNARE_dom"/>
</dbReference>
<evidence type="ECO:0000259" key="7">
    <source>
        <dbReference type="PROSITE" id="PS50192"/>
    </source>
</evidence>
<dbReference type="InterPro" id="IPR044398">
    <property type="entry name" value="Globin-sensor_dom"/>
</dbReference>
<dbReference type="InterPro" id="IPR012292">
    <property type="entry name" value="Globin/Proto"/>
</dbReference>
<dbReference type="PANTHER" id="PTHR32089:SF112">
    <property type="entry name" value="LYSOZYME-LIKE PROTEIN-RELATED"/>
    <property type="match status" value="1"/>
</dbReference>
<protein>
    <submittedName>
        <fullName evidence="8">Chemotaxis sensory transducer</fullName>
    </submittedName>
</protein>
<evidence type="ECO:0000256" key="2">
    <source>
        <dbReference type="ARBA" id="ARBA00022519"/>
    </source>
</evidence>
<evidence type="ECO:0000313" key="8">
    <source>
        <dbReference type="EMBL" id="SCM77334.1"/>
    </source>
</evidence>